<evidence type="ECO:0000313" key="18">
    <source>
        <dbReference type="EMBL" id="AVR95338.1"/>
    </source>
</evidence>
<accession>A0A2R4C720</accession>
<keyword evidence="6 15" id="KW-0732">Signal</keyword>
<dbReference type="InterPro" id="IPR000531">
    <property type="entry name" value="Beta-barrel_TonB"/>
</dbReference>
<feature type="chain" id="PRO_5015344424" evidence="15">
    <location>
        <begin position="29"/>
        <end position="620"/>
    </location>
</feature>
<dbReference type="Gene3D" id="2.40.170.20">
    <property type="entry name" value="TonB-dependent receptor, beta-barrel domain"/>
    <property type="match status" value="1"/>
</dbReference>
<evidence type="ECO:0000256" key="5">
    <source>
        <dbReference type="ARBA" id="ARBA00022692"/>
    </source>
</evidence>
<evidence type="ECO:0000256" key="14">
    <source>
        <dbReference type="SAM" id="MobiDB-lite"/>
    </source>
</evidence>
<dbReference type="InterPro" id="IPR036942">
    <property type="entry name" value="Beta-barrel_TonB_sf"/>
</dbReference>
<evidence type="ECO:0000256" key="7">
    <source>
        <dbReference type="ARBA" id="ARBA00023065"/>
    </source>
</evidence>
<reference evidence="18 19" key="1">
    <citation type="submission" date="2018-03" db="EMBL/GenBank/DDBJ databases">
        <title>Massilia armeniaca sp. nov., isolated from desert soil.</title>
        <authorList>
            <person name="Huang H."/>
            <person name="Ren M."/>
        </authorList>
    </citation>
    <scope>NUCLEOTIDE SEQUENCE [LARGE SCALE GENOMIC DNA]</scope>
    <source>
        <strain evidence="18 19">ZMN-3</strain>
    </source>
</reference>
<dbReference type="Pfam" id="PF00593">
    <property type="entry name" value="TonB_dep_Rec_b-barrel"/>
    <property type="match status" value="1"/>
</dbReference>
<dbReference type="Proteomes" id="UP000240505">
    <property type="component" value="Chromosome"/>
</dbReference>
<name>A0A2R4C720_9BURK</name>
<feature type="domain" description="TonB-dependent receptor plug" evidence="17">
    <location>
        <begin position="52"/>
        <end position="153"/>
    </location>
</feature>
<dbReference type="Gene3D" id="2.170.130.10">
    <property type="entry name" value="TonB-dependent receptor, plug domain"/>
    <property type="match status" value="1"/>
</dbReference>
<evidence type="ECO:0000256" key="4">
    <source>
        <dbReference type="ARBA" id="ARBA00022452"/>
    </source>
</evidence>
<protein>
    <submittedName>
        <fullName evidence="18">TonB-dependent receptor</fullName>
    </submittedName>
</protein>
<keyword evidence="10 18" id="KW-0675">Receptor</keyword>
<dbReference type="AlphaFoldDB" id="A0A2R4C720"/>
<evidence type="ECO:0000256" key="3">
    <source>
        <dbReference type="ARBA" id="ARBA00022448"/>
    </source>
</evidence>
<dbReference type="PANTHER" id="PTHR30069">
    <property type="entry name" value="TONB-DEPENDENT OUTER MEMBRANE RECEPTOR"/>
    <property type="match status" value="1"/>
</dbReference>
<evidence type="ECO:0000256" key="11">
    <source>
        <dbReference type="ARBA" id="ARBA00023237"/>
    </source>
</evidence>
<evidence type="ECO:0000256" key="9">
    <source>
        <dbReference type="ARBA" id="ARBA00023136"/>
    </source>
</evidence>
<dbReference type="RefSeq" id="WP_107140689.1">
    <property type="nucleotide sequence ID" value="NZ_CP028324.1"/>
</dbReference>
<evidence type="ECO:0000256" key="2">
    <source>
        <dbReference type="ARBA" id="ARBA00009810"/>
    </source>
</evidence>
<comment type="similarity">
    <text evidence="2 12 13">Belongs to the TonB-dependent receptor family.</text>
</comment>
<dbReference type="OrthoDB" id="183532at2"/>
<feature type="domain" description="TonB-dependent receptor-like beta-barrel" evidence="16">
    <location>
        <begin position="200"/>
        <end position="593"/>
    </location>
</feature>
<dbReference type="PANTHER" id="PTHR30069:SF53">
    <property type="entry name" value="COLICIN I RECEPTOR-RELATED"/>
    <property type="match status" value="1"/>
</dbReference>
<keyword evidence="3 12" id="KW-0813">Transport</keyword>
<comment type="subcellular location">
    <subcellularLocation>
        <location evidence="1 12">Cell outer membrane</location>
        <topology evidence="1 12">Multi-pass membrane protein</topology>
    </subcellularLocation>
</comment>
<keyword evidence="7" id="KW-0406">Ion transport</keyword>
<dbReference type="PROSITE" id="PS52016">
    <property type="entry name" value="TONB_DEPENDENT_REC_3"/>
    <property type="match status" value="1"/>
</dbReference>
<sequence length="620" mass="66038">MTSPATPQAARAALALAIAAAFAAPAVAQTSAIDAVIVTASRTPQLASEVISDTLTISAQDIANAGVGSLTELLQRQRGLEVTRNGGPGTNASVLLRGASANQSIVLVDGVRIGSVSGGAASWNAIPLSAIDHIEIVYGPLSTLYGADAVGGVIQLFTKKGKGAPAVTAFVGAGSDATYAADAAVSGGTDRVSYSLSVGKEQSEGFSATRRPSGSFNADDDGYHRKSAAGQVAVQLAPGHEIGGVFLYGDTTADYDSGATFDAYSTQVQSNLAAYSRNRILPDWTMFVQAAKSRDKSGSYYAPGPYGGGQIDSTQTVFTWQNDIRIGSDNLQLLAEHRKEEVEGTTDALNQHRSTTSYAATYSLKRGNHLVNVGARNDDSQYGSRNTGSLGYGYRISQALRVEASYGTSFRAPTFNELYYPGYGNKNNRPEKGRNAEVGLHYNDGTTELGAVYYHNKLTDLLVNTTPCPFPSDEENDYSWGCAYNVNKGLLNGLSLSARRAFGPFTVSADADFQDPRDETTGKRLQRRAKRHANLNVEYVNGPLTGGVEWHLSSARFDDAANRNTLGGYGIVNLYATYQFARDWSALVRWNNVAGRDYELARYYPTGGATAFAGVRYGFK</sequence>
<evidence type="ECO:0000259" key="17">
    <source>
        <dbReference type="Pfam" id="PF07715"/>
    </source>
</evidence>
<dbReference type="SUPFAM" id="SSF56935">
    <property type="entry name" value="Porins"/>
    <property type="match status" value="1"/>
</dbReference>
<dbReference type="GO" id="GO:0006811">
    <property type="term" value="P:monoatomic ion transport"/>
    <property type="evidence" value="ECO:0007669"/>
    <property type="project" value="UniProtKB-KW"/>
</dbReference>
<keyword evidence="8 13" id="KW-0798">TonB box</keyword>
<keyword evidence="5 12" id="KW-0812">Transmembrane</keyword>
<dbReference type="KEGG" id="masz:C9I28_06065"/>
<evidence type="ECO:0000256" key="6">
    <source>
        <dbReference type="ARBA" id="ARBA00022729"/>
    </source>
</evidence>
<dbReference type="Pfam" id="PF07715">
    <property type="entry name" value="Plug"/>
    <property type="match status" value="1"/>
</dbReference>
<keyword evidence="11 12" id="KW-0998">Cell outer membrane</keyword>
<keyword evidence="4 12" id="KW-1134">Transmembrane beta strand</keyword>
<evidence type="ECO:0000256" key="13">
    <source>
        <dbReference type="RuleBase" id="RU003357"/>
    </source>
</evidence>
<evidence type="ECO:0000256" key="1">
    <source>
        <dbReference type="ARBA" id="ARBA00004571"/>
    </source>
</evidence>
<dbReference type="EMBL" id="CP028324">
    <property type="protein sequence ID" value="AVR95338.1"/>
    <property type="molecule type" value="Genomic_DNA"/>
</dbReference>
<evidence type="ECO:0000256" key="8">
    <source>
        <dbReference type="ARBA" id="ARBA00023077"/>
    </source>
</evidence>
<dbReference type="InterPro" id="IPR012910">
    <property type="entry name" value="Plug_dom"/>
</dbReference>
<feature type="compositionally biased region" description="Polar residues" evidence="14">
    <location>
        <begin position="204"/>
        <end position="216"/>
    </location>
</feature>
<dbReference type="GO" id="GO:0015889">
    <property type="term" value="P:cobalamin transport"/>
    <property type="evidence" value="ECO:0007669"/>
    <property type="project" value="TreeGrafter"/>
</dbReference>
<keyword evidence="9 12" id="KW-0472">Membrane</keyword>
<evidence type="ECO:0000256" key="12">
    <source>
        <dbReference type="PROSITE-ProRule" id="PRU01360"/>
    </source>
</evidence>
<evidence type="ECO:0000256" key="15">
    <source>
        <dbReference type="SAM" id="SignalP"/>
    </source>
</evidence>
<gene>
    <name evidence="18" type="ORF">C9I28_06065</name>
</gene>
<evidence type="ECO:0000259" key="16">
    <source>
        <dbReference type="Pfam" id="PF00593"/>
    </source>
</evidence>
<evidence type="ECO:0000313" key="19">
    <source>
        <dbReference type="Proteomes" id="UP000240505"/>
    </source>
</evidence>
<feature type="signal peptide" evidence="15">
    <location>
        <begin position="1"/>
        <end position="28"/>
    </location>
</feature>
<evidence type="ECO:0000256" key="10">
    <source>
        <dbReference type="ARBA" id="ARBA00023170"/>
    </source>
</evidence>
<proteinExistence type="inferred from homology"/>
<dbReference type="InterPro" id="IPR037066">
    <property type="entry name" value="Plug_dom_sf"/>
</dbReference>
<keyword evidence="19" id="KW-1185">Reference proteome</keyword>
<organism evidence="18 19">
    <name type="scientific">Pseudoduganella armeniaca</name>
    <dbReference type="NCBI Taxonomy" id="2072590"/>
    <lineage>
        <taxon>Bacteria</taxon>
        <taxon>Pseudomonadati</taxon>
        <taxon>Pseudomonadota</taxon>
        <taxon>Betaproteobacteria</taxon>
        <taxon>Burkholderiales</taxon>
        <taxon>Oxalobacteraceae</taxon>
        <taxon>Telluria group</taxon>
        <taxon>Pseudoduganella</taxon>
    </lineage>
</organism>
<feature type="region of interest" description="Disordered" evidence="14">
    <location>
        <begin position="203"/>
        <end position="222"/>
    </location>
</feature>
<dbReference type="GO" id="GO:0009279">
    <property type="term" value="C:cell outer membrane"/>
    <property type="evidence" value="ECO:0007669"/>
    <property type="project" value="UniProtKB-SubCell"/>
</dbReference>
<dbReference type="InterPro" id="IPR039426">
    <property type="entry name" value="TonB-dep_rcpt-like"/>
</dbReference>